<dbReference type="Pfam" id="PF00356">
    <property type="entry name" value="LacI"/>
    <property type="match status" value="1"/>
</dbReference>
<keyword evidence="3" id="KW-0238">DNA-binding</keyword>
<dbReference type="Gene3D" id="1.10.260.40">
    <property type="entry name" value="lambda repressor-like DNA-binding domains"/>
    <property type="match status" value="1"/>
</dbReference>
<dbReference type="InterPro" id="IPR000843">
    <property type="entry name" value="HTH_LacI"/>
</dbReference>
<evidence type="ECO:0000313" key="7">
    <source>
        <dbReference type="EMBL" id="KGT91617.1"/>
    </source>
</evidence>
<dbReference type="InterPro" id="IPR001761">
    <property type="entry name" value="Peripla_BP/Lac1_sug-bd_dom"/>
</dbReference>
<evidence type="ECO:0000256" key="1">
    <source>
        <dbReference type="ARBA" id="ARBA00022491"/>
    </source>
</evidence>
<dbReference type="InterPro" id="IPR028082">
    <property type="entry name" value="Peripla_BP_I"/>
</dbReference>
<dbReference type="OrthoDB" id="9798934at2"/>
<organism evidence="7 8">
    <name type="scientific">Erwinia typographi</name>
    <dbReference type="NCBI Taxonomy" id="371042"/>
    <lineage>
        <taxon>Bacteria</taxon>
        <taxon>Pseudomonadati</taxon>
        <taxon>Pseudomonadota</taxon>
        <taxon>Gammaproteobacteria</taxon>
        <taxon>Enterobacterales</taxon>
        <taxon>Erwiniaceae</taxon>
        <taxon>Erwinia</taxon>
    </lineage>
</organism>
<protein>
    <submittedName>
        <fullName evidence="7">Transcriptional regulator</fullName>
    </submittedName>
</protein>
<dbReference type="SUPFAM" id="SSF47413">
    <property type="entry name" value="lambda repressor-like DNA-binding domains"/>
    <property type="match status" value="1"/>
</dbReference>
<dbReference type="PROSITE" id="PS50932">
    <property type="entry name" value="HTH_LACI_2"/>
    <property type="match status" value="1"/>
</dbReference>
<keyword evidence="2" id="KW-0805">Transcription regulation</keyword>
<comment type="caution">
    <text evidence="7">The sequence shown here is derived from an EMBL/GenBank/DDBJ whole genome shotgun (WGS) entry which is preliminary data.</text>
</comment>
<feature type="domain" description="HTH cro/C1-type" evidence="6">
    <location>
        <begin position="4"/>
        <end position="50"/>
    </location>
</feature>
<dbReference type="RefSeq" id="WP_034895291.1">
    <property type="nucleotide sequence ID" value="NZ_JRUQ01000045.1"/>
</dbReference>
<dbReference type="InterPro" id="IPR010982">
    <property type="entry name" value="Lambda_DNA-bd_dom_sf"/>
</dbReference>
<sequence>MSLKKITINDVAQEAGVSVTTVSLVLSGKGRISTATSERVNQAIRALDFVPNRSATMLRGGGSGVIGLIVRDLCQPFYAEMTAGLSEGLEKNGKVLFLTQSGAKGQNIDRCFDTLVAQGVEGIVLGGGAENASHLVAKAREQGIALICAARASSLEETDSIRPDNLHAAKIATEYLIKRGHHCIAWLGGSGSSLTRAERIGGYCSTLLQYGLPFRSEWIIESGRYQRDVAEVTEKLIHYHPTITAILCHNASVALGCYFGLQHTGRTIGKGGMDSYYGQQMALVGFGDSPEAELTDPPLTFITSSAREIGRSAAQRLLQRMAEPLGAVQNVILPPVLIERGSA</sequence>
<dbReference type="InterPro" id="IPR001387">
    <property type="entry name" value="Cro/C1-type_HTH"/>
</dbReference>
<accession>A0A0A3YXR2</accession>
<reference evidence="7 8" key="1">
    <citation type="submission" date="2014-10" db="EMBL/GenBank/DDBJ databases">
        <title>Genome sequence of Erwinia typographi M043b.</title>
        <authorList>
            <person name="Chan K.-G."/>
            <person name="Tan W.-S."/>
        </authorList>
    </citation>
    <scope>NUCLEOTIDE SEQUENCE [LARGE SCALE GENOMIC DNA]</scope>
    <source>
        <strain evidence="7 8">M043b</strain>
    </source>
</reference>
<proteinExistence type="predicted"/>
<dbReference type="Pfam" id="PF00532">
    <property type="entry name" value="Peripla_BP_1"/>
    <property type="match status" value="1"/>
</dbReference>
<dbReference type="CDD" id="cd01392">
    <property type="entry name" value="HTH_LacI"/>
    <property type="match status" value="1"/>
</dbReference>
<name>A0A0A3YXR2_9GAMM</name>
<dbReference type="SMART" id="SM00354">
    <property type="entry name" value="HTH_LACI"/>
    <property type="match status" value="1"/>
</dbReference>
<evidence type="ECO:0000259" key="6">
    <source>
        <dbReference type="PROSITE" id="PS50943"/>
    </source>
</evidence>
<dbReference type="Gene3D" id="3.40.50.2300">
    <property type="match status" value="2"/>
</dbReference>
<evidence type="ECO:0000259" key="5">
    <source>
        <dbReference type="PROSITE" id="PS50932"/>
    </source>
</evidence>
<dbReference type="PANTHER" id="PTHR30146">
    <property type="entry name" value="LACI-RELATED TRANSCRIPTIONAL REPRESSOR"/>
    <property type="match status" value="1"/>
</dbReference>
<dbReference type="Proteomes" id="UP000030351">
    <property type="component" value="Unassembled WGS sequence"/>
</dbReference>
<evidence type="ECO:0000256" key="3">
    <source>
        <dbReference type="ARBA" id="ARBA00023125"/>
    </source>
</evidence>
<keyword evidence="1" id="KW-0678">Repressor</keyword>
<keyword evidence="4" id="KW-0804">Transcription</keyword>
<dbReference type="EMBL" id="JRUQ01000045">
    <property type="protein sequence ID" value="KGT91617.1"/>
    <property type="molecule type" value="Genomic_DNA"/>
</dbReference>
<evidence type="ECO:0000313" key="8">
    <source>
        <dbReference type="Proteomes" id="UP000030351"/>
    </source>
</evidence>
<keyword evidence="8" id="KW-1185">Reference proteome</keyword>
<dbReference type="PROSITE" id="PS00356">
    <property type="entry name" value="HTH_LACI_1"/>
    <property type="match status" value="1"/>
</dbReference>
<dbReference type="PROSITE" id="PS50943">
    <property type="entry name" value="HTH_CROC1"/>
    <property type="match status" value="1"/>
</dbReference>
<dbReference type="STRING" id="371042.NG99_16500"/>
<evidence type="ECO:0000256" key="2">
    <source>
        <dbReference type="ARBA" id="ARBA00023015"/>
    </source>
</evidence>
<dbReference type="NCBIfam" id="NF007449">
    <property type="entry name" value="PRK10014.1"/>
    <property type="match status" value="1"/>
</dbReference>
<evidence type="ECO:0000256" key="4">
    <source>
        <dbReference type="ARBA" id="ARBA00023163"/>
    </source>
</evidence>
<dbReference type="AlphaFoldDB" id="A0A0A3YXR2"/>
<dbReference type="PANTHER" id="PTHR30146:SF148">
    <property type="entry name" value="HTH-TYPE TRANSCRIPTIONAL REPRESSOR PURR-RELATED"/>
    <property type="match status" value="1"/>
</dbReference>
<dbReference type="GO" id="GO:0003700">
    <property type="term" value="F:DNA-binding transcription factor activity"/>
    <property type="evidence" value="ECO:0007669"/>
    <property type="project" value="TreeGrafter"/>
</dbReference>
<feature type="domain" description="HTH lacI-type" evidence="5">
    <location>
        <begin position="6"/>
        <end position="60"/>
    </location>
</feature>
<gene>
    <name evidence="7" type="ORF">NG99_16500</name>
</gene>
<dbReference type="GO" id="GO:0000976">
    <property type="term" value="F:transcription cis-regulatory region binding"/>
    <property type="evidence" value="ECO:0007669"/>
    <property type="project" value="TreeGrafter"/>
</dbReference>
<dbReference type="eggNOG" id="COG1609">
    <property type="taxonomic scope" value="Bacteria"/>
</dbReference>
<dbReference type="SUPFAM" id="SSF53822">
    <property type="entry name" value="Periplasmic binding protein-like I"/>
    <property type="match status" value="1"/>
</dbReference>